<evidence type="ECO:0000313" key="3">
    <source>
        <dbReference type="Proteomes" id="UP000033140"/>
    </source>
</evidence>
<reference evidence="2 3" key="2">
    <citation type="journal article" date="2014" name="J. Gen. Appl. Microbiol.">
        <title>The early diverging ascomycetous budding yeast Saitoella complicata has three histone deacetylases belonging to the Clr6, Hos2, and Rpd3 lineages.</title>
        <authorList>
            <person name="Nishida H."/>
            <person name="Matsumoto T."/>
            <person name="Kondo S."/>
            <person name="Hamamoto M."/>
            <person name="Yoshikawa H."/>
        </authorList>
    </citation>
    <scope>NUCLEOTIDE SEQUENCE [LARGE SCALE GENOMIC DNA]</scope>
    <source>
        <strain evidence="2 3">NRRL Y-17804</strain>
    </source>
</reference>
<feature type="compositionally biased region" description="Basic and acidic residues" evidence="1">
    <location>
        <begin position="1"/>
        <end position="11"/>
    </location>
</feature>
<accession>A0A0E9NPH1</accession>
<feature type="compositionally biased region" description="Low complexity" evidence="1">
    <location>
        <begin position="199"/>
        <end position="209"/>
    </location>
</feature>
<feature type="region of interest" description="Disordered" evidence="1">
    <location>
        <begin position="1"/>
        <end position="29"/>
    </location>
</feature>
<comment type="caution">
    <text evidence="2">The sequence shown here is derived from an EMBL/GenBank/DDBJ whole genome shotgun (WGS) entry which is preliminary data.</text>
</comment>
<dbReference type="Proteomes" id="UP000033140">
    <property type="component" value="Unassembled WGS sequence"/>
</dbReference>
<feature type="region of interest" description="Disordered" evidence="1">
    <location>
        <begin position="141"/>
        <end position="226"/>
    </location>
</feature>
<feature type="compositionally biased region" description="Basic and acidic residues" evidence="1">
    <location>
        <begin position="210"/>
        <end position="226"/>
    </location>
</feature>
<sequence>MKKVNVSDRTRTCARRPAQSSISKRWMSRNLGHHQRESLQYANRKDFAQTSQVSEKTSPLRTTPIINVEQYVQHSYNNHDECRTPTEVQQYNFPLLLSGPHPPPQQTPSNFHLHTSIRTTPFPPPPAFHSFRHTIIIRTPIAKSSSKTSHLVRGNPGKTTKAVFPRSNTHTPKQMKKKEKSRPHKPPTSPISREEAIATSSSNQQSQTTAHREKQRTPRNREPIEHVKTINSETTKTKTKTKTKTPVMRKVWPITPEPETSIRKKRKARAINKHQHEHEQTTSKNPNTLTHDPKHRLMHVEGVLQGIQIIIADK</sequence>
<dbReference type="EMBL" id="BACD03000052">
    <property type="protein sequence ID" value="GAO51777.1"/>
    <property type="molecule type" value="Genomic_DNA"/>
</dbReference>
<feature type="region of interest" description="Disordered" evidence="1">
    <location>
        <begin position="272"/>
        <end position="292"/>
    </location>
</feature>
<evidence type="ECO:0000313" key="2">
    <source>
        <dbReference type="EMBL" id="GAO51777.1"/>
    </source>
</evidence>
<reference evidence="2 3" key="1">
    <citation type="journal article" date="2011" name="J. Gen. Appl. Microbiol.">
        <title>Draft genome sequencing of the enigmatic yeast Saitoella complicata.</title>
        <authorList>
            <person name="Nishida H."/>
            <person name="Hamamoto M."/>
            <person name="Sugiyama J."/>
        </authorList>
    </citation>
    <scope>NUCLEOTIDE SEQUENCE [LARGE SCALE GENOMIC DNA]</scope>
    <source>
        <strain evidence="2 3">NRRL Y-17804</strain>
    </source>
</reference>
<feature type="compositionally biased region" description="Basic residues" evidence="1">
    <location>
        <begin position="173"/>
        <end position="185"/>
    </location>
</feature>
<gene>
    <name evidence="2" type="ORF">G7K_5870-t1</name>
</gene>
<keyword evidence="3" id="KW-1185">Reference proteome</keyword>
<dbReference type="AlphaFoldDB" id="A0A0E9NPH1"/>
<name>A0A0E9NPH1_SAICN</name>
<protein>
    <submittedName>
        <fullName evidence="2">Uncharacterized protein</fullName>
    </submittedName>
</protein>
<proteinExistence type="predicted"/>
<reference evidence="2 3" key="3">
    <citation type="journal article" date="2015" name="Genome Announc.">
        <title>Draft Genome Sequence of the Archiascomycetous Yeast Saitoella complicata.</title>
        <authorList>
            <person name="Yamauchi K."/>
            <person name="Kondo S."/>
            <person name="Hamamoto M."/>
            <person name="Takahashi Y."/>
            <person name="Ogura Y."/>
            <person name="Hayashi T."/>
            <person name="Nishida H."/>
        </authorList>
    </citation>
    <scope>NUCLEOTIDE SEQUENCE [LARGE SCALE GENOMIC DNA]</scope>
    <source>
        <strain evidence="2 3">NRRL Y-17804</strain>
    </source>
</reference>
<evidence type="ECO:0000256" key="1">
    <source>
        <dbReference type="SAM" id="MobiDB-lite"/>
    </source>
</evidence>
<organism evidence="2 3">
    <name type="scientific">Saitoella complicata (strain BCRC 22490 / CBS 7301 / JCM 7358 / NBRC 10748 / NRRL Y-17804)</name>
    <dbReference type="NCBI Taxonomy" id="698492"/>
    <lineage>
        <taxon>Eukaryota</taxon>
        <taxon>Fungi</taxon>
        <taxon>Dikarya</taxon>
        <taxon>Ascomycota</taxon>
        <taxon>Taphrinomycotina</taxon>
        <taxon>Taphrinomycotina incertae sedis</taxon>
        <taxon>Saitoella</taxon>
    </lineage>
</organism>